<reference evidence="1 2" key="1">
    <citation type="submission" date="2015-09" db="EMBL/GenBank/DDBJ databases">
        <authorList>
            <consortium name="Swine Surveillance"/>
        </authorList>
    </citation>
    <scope>NUCLEOTIDE SEQUENCE [LARGE SCALE GENOMIC DNA]</scope>
    <source>
        <strain evidence="1 2">CECT 7648</strain>
    </source>
</reference>
<dbReference type="OrthoDB" id="7839213at2"/>
<dbReference type="AlphaFoldDB" id="A0A0P1G890"/>
<keyword evidence="2" id="KW-1185">Reference proteome</keyword>
<sequence length="167" mass="18810">MILDIFKEKNLLALALCFWGGALAAEDIRPGCYERVYTEDHLRSHPEQVVWQIRLKVGDWFTEVSREGKLEVVAANQGHARSNDMMGRVLEQSLYCGTETRGDVCQAECDAGRLEVIKQDSSGMIFRTRFLLVGEDGCDGLMDLAEVRDQWVSYRLNRVSASVCSGM</sequence>
<protein>
    <submittedName>
        <fullName evidence="1">Uncharacterized protein</fullName>
    </submittedName>
</protein>
<dbReference type="RefSeq" id="WP_058247188.1">
    <property type="nucleotide sequence ID" value="NZ_CYSE01000003.1"/>
</dbReference>
<evidence type="ECO:0000313" key="2">
    <source>
        <dbReference type="Proteomes" id="UP000054935"/>
    </source>
</evidence>
<organism evidence="1 2">
    <name type="scientific">Tropicibacter naphthalenivorans</name>
    <dbReference type="NCBI Taxonomy" id="441103"/>
    <lineage>
        <taxon>Bacteria</taxon>
        <taxon>Pseudomonadati</taxon>
        <taxon>Pseudomonadota</taxon>
        <taxon>Alphaproteobacteria</taxon>
        <taxon>Rhodobacterales</taxon>
        <taxon>Roseobacteraceae</taxon>
        <taxon>Tropicibacter</taxon>
    </lineage>
</organism>
<dbReference type="EMBL" id="CYSE01000003">
    <property type="protein sequence ID" value="CUH77859.1"/>
    <property type="molecule type" value="Genomic_DNA"/>
</dbReference>
<evidence type="ECO:0000313" key="1">
    <source>
        <dbReference type="EMBL" id="CUH77859.1"/>
    </source>
</evidence>
<name>A0A0P1G890_9RHOB</name>
<accession>A0A0P1G890</accession>
<dbReference type="Proteomes" id="UP000054935">
    <property type="component" value="Unassembled WGS sequence"/>
</dbReference>
<dbReference type="STRING" id="441103.TRN7648_01657"/>
<proteinExistence type="predicted"/>
<gene>
    <name evidence="1" type="ORF">TRN7648_01657</name>
</gene>